<name>A0ABV6J1H1_9PROT</name>
<dbReference type="RefSeq" id="WP_377056729.1">
    <property type="nucleotide sequence ID" value="NZ_JBHLVZ010000111.1"/>
</dbReference>
<protein>
    <recommendedName>
        <fullName evidence="3">IS4 family transposase</fullName>
    </recommendedName>
</protein>
<gene>
    <name evidence="1" type="ORF">ACFFIC_28175</name>
</gene>
<dbReference type="EMBL" id="JBHLVZ010000111">
    <property type="protein sequence ID" value="MFC0389392.1"/>
    <property type="molecule type" value="Genomic_DNA"/>
</dbReference>
<evidence type="ECO:0000313" key="1">
    <source>
        <dbReference type="EMBL" id="MFC0389392.1"/>
    </source>
</evidence>
<evidence type="ECO:0000313" key="2">
    <source>
        <dbReference type="Proteomes" id="UP001589789"/>
    </source>
</evidence>
<proteinExistence type="predicted"/>
<evidence type="ECO:0008006" key="3">
    <source>
        <dbReference type="Google" id="ProtNLM"/>
    </source>
</evidence>
<dbReference type="Proteomes" id="UP001589789">
    <property type="component" value="Unassembled WGS sequence"/>
</dbReference>
<keyword evidence="2" id="KW-1185">Reference proteome</keyword>
<organism evidence="1 2">
    <name type="scientific">Muricoccus vinaceus</name>
    <dbReference type="NCBI Taxonomy" id="424704"/>
    <lineage>
        <taxon>Bacteria</taxon>
        <taxon>Pseudomonadati</taxon>
        <taxon>Pseudomonadota</taxon>
        <taxon>Alphaproteobacteria</taxon>
        <taxon>Acetobacterales</taxon>
        <taxon>Roseomonadaceae</taxon>
        <taxon>Muricoccus</taxon>
    </lineage>
</organism>
<comment type="caution">
    <text evidence="1">The sequence shown here is derived from an EMBL/GenBank/DDBJ whole genome shotgun (WGS) entry which is preliminary data.</text>
</comment>
<reference evidence="1 2" key="1">
    <citation type="submission" date="2024-09" db="EMBL/GenBank/DDBJ databases">
        <authorList>
            <person name="Sun Q."/>
            <person name="Mori K."/>
        </authorList>
    </citation>
    <scope>NUCLEOTIDE SEQUENCE [LARGE SCALE GENOMIC DNA]</scope>
    <source>
        <strain evidence="1 2">CCM 7468</strain>
    </source>
</reference>
<accession>A0ABV6J1H1</accession>
<sequence>MARRRINQEDLITRAEPRAALPLLELAALLDRAEIDRHLADISTAAKSERGWPPLALFRGLLLAT</sequence>